<dbReference type="KEGG" id="bbes:BESB_017770"/>
<dbReference type="AlphaFoldDB" id="A0A2A9M3E2"/>
<evidence type="ECO:0000313" key="2">
    <source>
        <dbReference type="EMBL" id="PFH32459.1"/>
    </source>
</evidence>
<feature type="region of interest" description="Disordered" evidence="1">
    <location>
        <begin position="185"/>
        <end position="245"/>
    </location>
</feature>
<name>A0A2A9M3E2_BESBE</name>
<organism evidence="2 3">
    <name type="scientific">Besnoitia besnoiti</name>
    <name type="common">Apicomplexan protozoan</name>
    <dbReference type="NCBI Taxonomy" id="94643"/>
    <lineage>
        <taxon>Eukaryota</taxon>
        <taxon>Sar</taxon>
        <taxon>Alveolata</taxon>
        <taxon>Apicomplexa</taxon>
        <taxon>Conoidasida</taxon>
        <taxon>Coccidia</taxon>
        <taxon>Eucoccidiorida</taxon>
        <taxon>Eimeriorina</taxon>
        <taxon>Sarcocystidae</taxon>
        <taxon>Besnoitia</taxon>
    </lineage>
</organism>
<dbReference type="GeneID" id="40306838"/>
<sequence length="245" mass="27307">MADDLVALQRQIDGYSSSDEETTSAAPAKEADDGCQSEQTDAQDGEAAPATKSDDESFFDLAAVVAEGRQRRLERKKRARQPESGSNNGVSPGVQLPCPVTEIDLMAERVREETERREAHEKRAMQRPEELTHVSAGGPAGDGLSRRERRRQKIENANKKPQQVYVGLPIGKTWHVPLVGIEGRGGYRKGADAVAQDEEDNEAKSGEKRKAMTVKEKEKLKRKKGQSSHATWKPELWMQLRQQYD</sequence>
<comment type="caution">
    <text evidence="2">The sequence shown here is derived from an EMBL/GenBank/DDBJ whole genome shotgun (WGS) entry which is preliminary data.</text>
</comment>
<dbReference type="RefSeq" id="XP_029216468.1">
    <property type="nucleotide sequence ID" value="XM_029360492.1"/>
</dbReference>
<proteinExistence type="predicted"/>
<dbReference type="VEuPathDB" id="ToxoDB:BESB_017770"/>
<dbReference type="Proteomes" id="UP000224006">
    <property type="component" value="Chromosome X"/>
</dbReference>
<dbReference type="EMBL" id="NWUJ01000011">
    <property type="protein sequence ID" value="PFH32459.1"/>
    <property type="molecule type" value="Genomic_DNA"/>
</dbReference>
<reference evidence="2 3" key="1">
    <citation type="submission" date="2017-09" db="EMBL/GenBank/DDBJ databases">
        <title>Genome sequencing of Besnoitia besnoiti strain Bb-Ger1.</title>
        <authorList>
            <person name="Schares G."/>
            <person name="Venepally P."/>
            <person name="Lorenzi H.A."/>
        </authorList>
    </citation>
    <scope>NUCLEOTIDE SEQUENCE [LARGE SCALE GENOMIC DNA]</scope>
    <source>
        <strain evidence="2 3">Bb-Ger1</strain>
    </source>
</reference>
<protein>
    <submittedName>
        <fullName evidence="2">Uncharacterized protein</fullName>
    </submittedName>
</protein>
<evidence type="ECO:0000313" key="3">
    <source>
        <dbReference type="Proteomes" id="UP000224006"/>
    </source>
</evidence>
<evidence type="ECO:0000256" key="1">
    <source>
        <dbReference type="SAM" id="MobiDB-lite"/>
    </source>
</evidence>
<keyword evidence="3" id="KW-1185">Reference proteome</keyword>
<dbReference type="InterPro" id="IPR040306">
    <property type="entry name" value="Os02g0753200-like"/>
</dbReference>
<feature type="compositionally biased region" description="Basic and acidic residues" evidence="1">
    <location>
        <begin position="111"/>
        <end position="132"/>
    </location>
</feature>
<feature type="region of interest" description="Disordered" evidence="1">
    <location>
        <begin position="1"/>
        <end position="98"/>
    </location>
</feature>
<gene>
    <name evidence="2" type="ORF">BESB_017770</name>
</gene>
<dbReference type="PANTHER" id="PTHR35321:SF1">
    <property type="entry name" value="OS02G0753200 PROTEIN"/>
    <property type="match status" value="1"/>
</dbReference>
<accession>A0A2A9M3E2</accession>
<feature type="compositionally biased region" description="Basic and acidic residues" evidence="1">
    <location>
        <begin position="202"/>
        <end position="219"/>
    </location>
</feature>
<feature type="region of interest" description="Disordered" evidence="1">
    <location>
        <begin position="111"/>
        <end position="160"/>
    </location>
</feature>
<dbReference type="OrthoDB" id="331816at2759"/>
<dbReference type="PANTHER" id="PTHR35321">
    <property type="entry name" value="OS02G0753200 PROTEIN"/>
    <property type="match status" value="1"/>
</dbReference>